<gene>
    <name evidence="1" type="ORF">DARMORV10_C08P10680.1</name>
</gene>
<proteinExistence type="predicted"/>
<evidence type="ECO:0000313" key="1">
    <source>
        <dbReference type="EMBL" id="CAF2107398.1"/>
    </source>
</evidence>
<organism evidence="1">
    <name type="scientific">Brassica napus</name>
    <name type="common">Rape</name>
    <dbReference type="NCBI Taxonomy" id="3708"/>
    <lineage>
        <taxon>Eukaryota</taxon>
        <taxon>Viridiplantae</taxon>
        <taxon>Streptophyta</taxon>
        <taxon>Embryophyta</taxon>
        <taxon>Tracheophyta</taxon>
        <taxon>Spermatophyta</taxon>
        <taxon>Magnoliopsida</taxon>
        <taxon>eudicotyledons</taxon>
        <taxon>Gunneridae</taxon>
        <taxon>Pentapetalae</taxon>
        <taxon>rosids</taxon>
        <taxon>malvids</taxon>
        <taxon>Brassicales</taxon>
        <taxon>Brassicaceae</taxon>
        <taxon>Brassiceae</taxon>
        <taxon>Brassica</taxon>
    </lineage>
</organism>
<dbReference type="AlphaFoldDB" id="A0A816UYK8"/>
<dbReference type="EMBL" id="HG994372">
    <property type="protein sequence ID" value="CAF2107398.1"/>
    <property type="molecule type" value="Genomic_DNA"/>
</dbReference>
<sequence>MLFTNYYLNHFGKHVNHNNDGIVLVERAVAVDFLVYKLSLAKACYNL</sequence>
<name>A0A816UYK8_BRANA</name>
<accession>A0A816UYK8</accession>
<reference evidence="1" key="1">
    <citation type="submission" date="2021-01" db="EMBL/GenBank/DDBJ databases">
        <authorList>
            <consortium name="Genoscope - CEA"/>
            <person name="William W."/>
        </authorList>
    </citation>
    <scope>NUCLEOTIDE SEQUENCE</scope>
</reference>
<protein>
    <submittedName>
        <fullName evidence="1">(rape) hypothetical protein</fullName>
    </submittedName>
</protein>
<dbReference type="Proteomes" id="UP001295469">
    <property type="component" value="Chromosome C08"/>
</dbReference>